<keyword evidence="2" id="KW-1185">Reference proteome</keyword>
<comment type="caution">
    <text evidence="1">The sequence shown here is derived from an EMBL/GenBank/DDBJ whole genome shotgun (WGS) entry which is preliminary data.</text>
</comment>
<proteinExistence type="predicted"/>
<sequence>MIGDGVEVDEKSQPETRLARAALRLLAHHAIVKAREAADATNGNALASVRQSVLNEKLAATVRVEFPADADVFFEEIERMLMTIDRMQGGSSSGDSHESQKE</sequence>
<accession>A0A3N6NY69</accession>
<evidence type="ECO:0000313" key="2">
    <source>
        <dbReference type="Proteomes" id="UP000272778"/>
    </source>
</evidence>
<name>A0A3N6NY69_9BURK</name>
<reference evidence="1 2" key="1">
    <citation type="submission" date="2018-11" db="EMBL/GenBank/DDBJ databases">
        <title>Paraburkholderia sp. DHOA04, isolated from soil.</title>
        <authorList>
            <person name="Gao Z.-H."/>
            <person name="Qiu L.-H."/>
            <person name="Fu J.-C."/>
        </authorList>
    </citation>
    <scope>NUCLEOTIDE SEQUENCE [LARGE SCALE GENOMIC DNA]</scope>
    <source>
        <strain evidence="1 2">DHOA04</strain>
    </source>
</reference>
<dbReference type="AlphaFoldDB" id="A0A3N6NY69"/>
<dbReference type="EMBL" id="RQIS01000009">
    <property type="protein sequence ID" value="RQH05793.1"/>
    <property type="molecule type" value="Genomic_DNA"/>
</dbReference>
<dbReference type="Proteomes" id="UP000272778">
    <property type="component" value="Unassembled WGS sequence"/>
</dbReference>
<organism evidence="1 2">
    <name type="scientific">Paraburkholderia dinghuensis</name>
    <dbReference type="NCBI Taxonomy" id="2305225"/>
    <lineage>
        <taxon>Bacteria</taxon>
        <taxon>Pseudomonadati</taxon>
        <taxon>Pseudomonadota</taxon>
        <taxon>Betaproteobacteria</taxon>
        <taxon>Burkholderiales</taxon>
        <taxon>Burkholderiaceae</taxon>
        <taxon>Paraburkholderia</taxon>
    </lineage>
</organism>
<gene>
    <name evidence="1" type="ORF">D1Y85_14375</name>
</gene>
<dbReference type="RefSeq" id="WP_124151721.1">
    <property type="nucleotide sequence ID" value="NZ_RQIS01000009.1"/>
</dbReference>
<protein>
    <submittedName>
        <fullName evidence="1">Uncharacterized protein</fullName>
    </submittedName>
</protein>
<evidence type="ECO:0000313" key="1">
    <source>
        <dbReference type="EMBL" id="RQH05793.1"/>
    </source>
</evidence>